<keyword evidence="1" id="KW-0472">Membrane</keyword>
<protein>
    <submittedName>
        <fullName evidence="2">3-polyprenyl-4-hydroxybenzoate decarboxylase and related decarboxylases</fullName>
    </submittedName>
</protein>
<feature type="transmembrane region" description="Helical" evidence="1">
    <location>
        <begin position="411"/>
        <end position="435"/>
    </location>
</feature>
<feature type="transmembrane region" description="Helical" evidence="1">
    <location>
        <begin position="210"/>
        <end position="230"/>
    </location>
</feature>
<dbReference type="EMBL" id="KP211838">
    <property type="protein sequence ID" value="ANV79544.1"/>
    <property type="molecule type" value="Genomic_DNA"/>
</dbReference>
<feature type="transmembrane region" description="Helical" evidence="1">
    <location>
        <begin position="56"/>
        <end position="79"/>
    </location>
</feature>
<evidence type="ECO:0000256" key="1">
    <source>
        <dbReference type="SAM" id="Phobius"/>
    </source>
</evidence>
<feature type="transmembrane region" description="Helical" evidence="1">
    <location>
        <begin position="25"/>
        <end position="44"/>
    </location>
</feature>
<dbReference type="AlphaFoldDB" id="A0A1B1TB76"/>
<evidence type="ECO:0000313" key="2">
    <source>
        <dbReference type="EMBL" id="ANV79544.1"/>
    </source>
</evidence>
<feature type="transmembrane region" description="Helical" evidence="1">
    <location>
        <begin position="147"/>
        <end position="164"/>
    </location>
</feature>
<feature type="transmembrane region" description="Helical" evidence="1">
    <location>
        <begin position="312"/>
        <end position="333"/>
    </location>
</feature>
<name>A0A1B1TB76_9ARCH</name>
<organism evidence="2">
    <name type="scientific">uncultured Poseidoniia archaeon</name>
    <dbReference type="NCBI Taxonomy" id="1697135"/>
    <lineage>
        <taxon>Archaea</taxon>
        <taxon>Methanobacteriati</taxon>
        <taxon>Thermoplasmatota</taxon>
        <taxon>Candidatus Poseidoniia</taxon>
        <taxon>environmental samples</taxon>
    </lineage>
</organism>
<reference evidence="2" key="1">
    <citation type="submission" date="2014-11" db="EMBL/GenBank/DDBJ databases">
        <authorList>
            <person name="Zhu J."/>
            <person name="Qi W."/>
            <person name="Song R."/>
        </authorList>
    </citation>
    <scope>NUCLEOTIDE SEQUENCE</scope>
</reference>
<sequence>MNKIILWRMLQEEIRLNTSFASGRGFYSFPILVAISGFIAVMFTDQMVDDMGYYQYLEILHIGLMFYGIFAGSLAFFGNEFLERIFGYLGLIIGLPNTQPITQRKMTLLYFIKEFIFYSFFTLVPAFIGGIIGAHYNDIGLMSLTKFGLSLSITFLSGLSFAYLISSLYRISWKTSILGAGTTAIIYVYILRELSVTASLEWYLTDNLAFIVMAILIPIVLSLIATLLITDHQEQAPVQMIGYQNRLQEYIKKFNWARNISHPAIISKERIDLQRSKTGIKMFFSFAFPLGILTFMNWFIDKGLPVQIDFNTIFYGVMVGFFGTMIYSWLNTIDNPHFYSTLPISVSDVVRARLVLFFTITWWIPLLFLTLISYMSSEINLLPIGIIVMITVGMYIVNYTAWSTGLRTNSALFDSIVFLKFFIVSVPPMIAMTILSLAIKYSISIVLISLSSICAILALLSIFFYNRIEAKWLNESFD</sequence>
<accession>A0A1B1TB76</accession>
<keyword evidence="1" id="KW-1133">Transmembrane helix</keyword>
<feature type="transmembrane region" description="Helical" evidence="1">
    <location>
        <begin position="280"/>
        <end position="300"/>
    </location>
</feature>
<feature type="transmembrane region" description="Helical" evidence="1">
    <location>
        <begin position="441"/>
        <end position="465"/>
    </location>
</feature>
<reference evidence="2" key="2">
    <citation type="journal article" date="2015" name="ISME J.">
        <title>A new class of marine Euryarchaeota group II from the Mediterranean deep chlorophyll maximum.</title>
        <authorList>
            <person name="Martin-Cuadrado A.B."/>
            <person name="Garcia-Heredia I."/>
            <person name="Molto A.G."/>
            <person name="Lopez-Ubeda R."/>
            <person name="Kimes N."/>
            <person name="Lopez-Garcia P."/>
            <person name="Moreira D."/>
            <person name="Rodriguez-Valera F."/>
        </authorList>
    </citation>
    <scope>NUCLEOTIDE SEQUENCE</scope>
</reference>
<feature type="transmembrane region" description="Helical" evidence="1">
    <location>
        <begin position="354"/>
        <end position="375"/>
    </location>
</feature>
<keyword evidence="1" id="KW-0812">Transmembrane</keyword>
<feature type="transmembrane region" description="Helical" evidence="1">
    <location>
        <begin position="381"/>
        <end position="399"/>
    </location>
</feature>
<proteinExistence type="predicted"/>
<feature type="transmembrane region" description="Helical" evidence="1">
    <location>
        <begin position="115"/>
        <end position="135"/>
    </location>
</feature>
<feature type="transmembrane region" description="Helical" evidence="1">
    <location>
        <begin position="171"/>
        <end position="190"/>
    </location>
</feature>